<dbReference type="Gene3D" id="3.40.50.300">
    <property type="entry name" value="P-loop containing nucleotide triphosphate hydrolases"/>
    <property type="match status" value="1"/>
</dbReference>
<dbReference type="Proteomes" id="UP001285352">
    <property type="component" value="Unassembled WGS sequence"/>
</dbReference>
<accession>A0ABU4UXL5</accession>
<proteinExistence type="predicted"/>
<dbReference type="InterPro" id="IPR027417">
    <property type="entry name" value="P-loop_NTPase"/>
</dbReference>
<reference evidence="2 3" key="1">
    <citation type="submission" date="2023-11" db="EMBL/GenBank/DDBJ databases">
        <title>Lentzea sokolovensis, sp. nov., Lentzea kristufkii, sp. nov., and Lentzea miocenensis, sp. nov., rare actinobacteria from Sokolov Coal Basin, Miocene lacustrine sediment, Czech Republic.</title>
        <authorList>
            <person name="Lara A."/>
            <person name="Kotroba L."/>
            <person name="Nouioui I."/>
            <person name="Neumann-Schaal M."/>
            <person name="Mast Y."/>
            <person name="Chronakova A."/>
        </authorList>
    </citation>
    <scope>NUCLEOTIDE SEQUENCE [LARGE SCALE GENOMIC DNA]</scope>
    <source>
        <strain evidence="2 3">BCCO 10_0061</strain>
    </source>
</reference>
<organism evidence="2 3">
    <name type="scientific">Lentzea sokolovensis</name>
    <dbReference type="NCBI Taxonomy" id="3095429"/>
    <lineage>
        <taxon>Bacteria</taxon>
        <taxon>Bacillati</taxon>
        <taxon>Actinomycetota</taxon>
        <taxon>Actinomycetes</taxon>
        <taxon>Pseudonocardiales</taxon>
        <taxon>Pseudonocardiaceae</taxon>
        <taxon>Lentzea</taxon>
    </lineage>
</organism>
<keyword evidence="3" id="KW-1185">Reference proteome</keyword>
<feature type="transmembrane region" description="Helical" evidence="1">
    <location>
        <begin position="17"/>
        <end position="39"/>
    </location>
</feature>
<protein>
    <submittedName>
        <fullName evidence="2">Uncharacterized protein</fullName>
    </submittedName>
</protein>
<keyword evidence="1" id="KW-0472">Membrane</keyword>
<keyword evidence="1" id="KW-0812">Transmembrane</keyword>
<evidence type="ECO:0000313" key="2">
    <source>
        <dbReference type="EMBL" id="MDX8144268.1"/>
    </source>
</evidence>
<sequence>MQFLAAENAPWWRSDEVIGGVAGAVVAAVLTSIITWSVTKGRLSKENTRMTKDLATSKLSANRLRGQLESSQRTVTRLTAVEQKYLNVRNALTNSGVIQHFHQPVLLLGPRAVGKTSLLMQWNAPWERTISVQSTRTHNYATVPVFDYQLPYDVPYAADPDIRTTAYAHLRLRVHDFPGEVSAQTKALEVASQEALQLRADIGQNLGVVLICMFDAVEVVDGISSETNQYYNGDLFQRLRIYVGDSSITIQRLIVVFNKIDLLAKRLPQLSQPELLDRCVTTFMKLLEPLRGACSAEKVCETLTMCDRANLMASQGGPVVKGEAARGMVHAISGPAKVAELLNGNSASTVMSTQFPIVPTLS</sequence>
<comment type="caution">
    <text evidence="2">The sequence shown here is derived from an EMBL/GenBank/DDBJ whole genome shotgun (WGS) entry which is preliminary data.</text>
</comment>
<name>A0ABU4UXL5_9PSEU</name>
<dbReference type="EMBL" id="JAXAVU010000009">
    <property type="protein sequence ID" value="MDX8144268.1"/>
    <property type="molecule type" value="Genomic_DNA"/>
</dbReference>
<keyword evidence="1" id="KW-1133">Transmembrane helix</keyword>
<evidence type="ECO:0000256" key="1">
    <source>
        <dbReference type="SAM" id="Phobius"/>
    </source>
</evidence>
<gene>
    <name evidence="2" type="ORF">SK854_19280</name>
</gene>
<dbReference type="SUPFAM" id="SSF52540">
    <property type="entry name" value="P-loop containing nucleoside triphosphate hydrolases"/>
    <property type="match status" value="1"/>
</dbReference>
<evidence type="ECO:0000313" key="3">
    <source>
        <dbReference type="Proteomes" id="UP001285352"/>
    </source>
</evidence>